<dbReference type="AlphaFoldDB" id="A0A2P2GNQ6"/>
<accession>A0A2P2GNQ6</accession>
<dbReference type="OrthoDB" id="3855657at2"/>
<protein>
    <submittedName>
        <fullName evidence="1">Uncharacterized protein</fullName>
    </submittedName>
</protein>
<evidence type="ECO:0000313" key="2">
    <source>
        <dbReference type="Proteomes" id="UP000265325"/>
    </source>
</evidence>
<sequence>MVGEAGRGPLPPRSAWGLRCQFYLQWLYAPVGFAVLLAPMLLGGGGSGPIGGRPKGVPKDPYGGDGILLTRRQYRLERNGTPEQWRERAGYALQNAIAAHPAHPGEPITLYAATYRGIGPAGLDAVAAPLGWRIDWSRMRYAPAGAAYLVPAAGPR</sequence>
<name>A0A2P2GNQ6_STREW</name>
<comment type="caution">
    <text evidence="1">The sequence shown here is derived from an EMBL/GenBank/DDBJ whole genome shotgun (WGS) entry which is preliminary data.</text>
</comment>
<reference evidence="1 2" key="1">
    <citation type="submission" date="2015-05" db="EMBL/GenBank/DDBJ databases">
        <title>Draft Genome assembly of Streptomyces showdoensis.</title>
        <authorList>
            <person name="Thapa K.K."/>
            <person name="Metsa-Ketela M."/>
        </authorList>
    </citation>
    <scope>NUCLEOTIDE SEQUENCE [LARGE SCALE GENOMIC DNA]</scope>
    <source>
        <strain evidence="1 2">ATCC 15227</strain>
    </source>
</reference>
<dbReference type="Proteomes" id="UP000265325">
    <property type="component" value="Unassembled WGS sequence"/>
</dbReference>
<proteinExistence type="predicted"/>
<dbReference type="RefSeq" id="WP_046908118.1">
    <property type="nucleotide sequence ID" value="NZ_BAAAXG010000004.1"/>
</dbReference>
<gene>
    <name evidence="1" type="ORF">VO63_14140</name>
</gene>
<evidence type="ECO:0000313" key="1">
    <source>
        <dbReference type="EMBL" id="KKZ73138.1"/>
    </source>
</evidence>
<keyword evidence="2" id="KW-1185">Reference proteome</keyword>
<dbReference type="EMBL" id="LAQS01000019">
    <property type="protein sequence ID" value="KKZ73138.1"/>
    <property type="molecule type" value="Genomic_DNA"/>
</dbReference>
<organism evidence="1 2">
    <name type="scientific">Streptomyces showdoensis</name>
    <dbReference type="NCBI Taxonomy" id="68268"/>
    <lineage>
        <taxon>Bacteria</taxon>
        <taxon>Bacillati</taxon>
        <taxon>Actinomycetota</taxon>
        <taxon>Actinomycetes</taxon>
        <taxon>Kitasatosporales</taxon>
        <taxon>Streptomycetaceae</taxon>
        <taxon>Streptomyces</taxon>
    </lineage>
</organism>